<evidence type="ECO:0000313" key="8">
    <source>
        <dbReference type="EMBL" id="MDP8566843.1"/>
    </source>
</evidence>
<dbReference type="CDD" id="cd17624">
    <property type="entry name" value="REC_OmpR_PmrA-like"/>
    <property type="match status" value="1"/>
</dbReference>
<keyword evidence="4" id="KW-0597">Phosphoprotein</keyword>
<sequence length="226" mass="25072">MRLLIVEDDFVIANGLVRALTQAQYAVDHVADGKLALRAIQDGVYDLVILDLGLPAMDGEQILSHLRQHANPVAVLILTAREDVATRVQALDLGADDFLTKPFHLEELEARVRALIRRSKLGNNLPLQCANLNLDIANKLVSIGDQPITLSARELHLLETLMLRMGKIITKDQIMESLCNWDESLGDNAIEVYIHRLRKKIEPSGAKVRTIRGLGYLLEAEQTSAS</sequence>
<dbReference type="InterPro" id="IPR036388">
    <property type="entry name" value="WH-like_DNA-bd_sf"/>
</dbReference>
<proteinExistence type="predicted"/>
<gene>
    <name evidence="8" type="ORF">Q9291_03165</name>
</gene>
<dbReference type="InterPro" id="IPR001867">
    <property type="entry name" value="OmpR/PhoB-type_DNA-bd"/>
</dbReference>
<evidence type="ECO:0000256" key="2">
    <source>
        <dbReference type="ARBA" id="ARBA00023125"/>
    </source>
</evidence>
<evidence type="ECO:0000256" key="5">
    <source>
        <dbReference type="PROSITE-ProRule" id="PRU01091"/>
    </source>
</evidence>
<dbReference type="SUPFAM" id="SSF52172">
    <property type="entry name" value="CheY-like"/>
    <property type="match status" value="1"/>
</dbReference>
<comment type="caution">
    <text evidence="8">The sequence shown here is derived from an EMBL/GenBank/DDBJ whole genome shotgun (WGS) entry which is preliminary data.</text>
</comment>
<protein>
    <submittedName>
        <fullName evidence="8">Response regulator transcription factor</fullName>
    </submittedName>
</protein>
<keyword evidence="1" id="KW-0805">Transcription regulation</keyword>
<feature type="domain" description="Response regulatory" evidence="6">
    <location>
        <begin position="2"/>
        <end position="116"/>
    </location>
</feature>
<dbReference type="InterPro" id="IPR001789">
    <property type="entry name" value="Sig_transdc_resp-reg_receiver"/>
</dbReference>
<dbReference type="PANTHER" id="PTHR48111:SF67">
    <property type="entry name" value="TRANSCRIPTIONAL REGULATORY PROTEIN TCTD"/>
    <property type="match status" value="1"/>
</dbReference>
<keyword evidence="9" id="KW-1185">Reference proteome</keyword>
<dbReference type="Pfam" id="PF00072">
    <property type="entry name" value="Response_reg"/>
    <property type="match status" value="1"/>
</dbReference>
<dbReference type="PROSITE" id="PS51755">
    <property type="entry name" value="OMPR_PHOB"/>
    <property type="match status" value="1"/>
</dbReference>
<feature type="domain" description="OmpR/PhoB-type" evidence="7">
    <location>
        <begin position="124"/>
        <end position="220"/>
    </location>
</feature>
<dbReference type="Proteomes" id="UP001225906">
    <property type="component" value="Unassembled WGS sequence"/>
</dbReference>
<feature type="DNA-binding region" description="OmpR/PhoB-type" evidence="5">
    <location>
        <begin position="124"/>
        <end position="220"/>
    </location>
</feature>
<evidence type="ECO:0000256" key="3">
    <source>
        <dbReference type="ARBA" id="ARBA00023163"/>
    </source>
</evidence>
<name>A0ABT9JQL8_9PROT</name>
<dbReference type="InterPro" id="IPR039420">
    <property type="entry name" value="WalR-like"/>
</dbReference>
<dbReference type="CDD" id="cd00383">
    <property type="entry name" value="trans_reg_C"/>
    <property type="match status" value="1"/>
</dbReference>
<dbReference type="Gene3D" id="6.10.250.690">
    <property type="match status" value="1"/>
</dbReference>
<dbReference type="RefSeq" id="WP_306388544.1">
    <property type="nucleotide sequence ID" value="NZ_JAVCAP010000004.1"/>
</dbReference>
<dbReference type="EMBL" id="JAVCAP010000004">
    <property type="protein sequence ID" value="MDP8566843.1"/>
    <property type="molecule type" value="Genomic_DNA"/>
</dbReference>
<dbReference type="SMART" id="SM00862">
    <property type="entry name" value="Trans_reg_C"/>
    <property type="match status" value="1"/>
</dbReference>
<keyword evidence="2 5" id="KW-0238">DNA-binding</keyword>
<dbReference type="Pfam" id="PF00486">
    <property type="entry name" value="Trans_reg_C"/>
    <property type="match status" value="1"/>
</dbReference>
<dbReference type="SMART" id="SM00448">
    <property type="entry name" value="REC"/>
    <property type="match status" value="1"/>
</dbReference>
<evidence type="ECO:0000256" key="4">
    <source>
        <dbReference type="PROSITE-ProRule" id="PRU00169"/>
    </source>
</evidence>
<evidence type="ECO:0000259" key="7">
    <source>
        <dbReference type="PROSITE" id="PS51755"/>
    </source>
</evidence>
<dbReference type="InterPro" id="IPR011006">
    <property type="entry name" value="CheY-like_superfamily"/>
</dbReference>
<evidence type="ECO:0000259" key="6">
    <source>
        <dbReference type="PROSITE" id="PS50110"/>
    </source>
</evidence>
<accession>A0ABT9JQL8</accession>
<keyword evidence="3" id="KW-0804">Transcription</keyword>
<dbReference type="PROSITE" id="PS50110">
    <property type="entry name" value="RESPONSE_REGULATORY"/>
    <property type="match status" value="1"/>
</dbReference>
<feature type="modified residue" description="4-aspartylphosphate" evidence="4">
    <location>
        <position position="51"/>
    </location>
</feature>
<dbReference type="Gene3D" id="3.40.50.2300">
    <property type="match status" value="1"/>
</dbReference>
<evidence type="ECO:0000313" key="9">
    <source>
        <dbReference type="Proteomes" id="UP001225906"/>
    </source>
</evidence>
<reference evidence="9" key="1">
    <citation type="journal article" date="2019" name="Int. J. Syst. Evol. Microbiol.">
        <title>The Global Catalogue of Microorganisms (GCM) 10K type strain sequencing project: providing services to taxonomists for standard genome sequencing and annotation.</title>
        <authorList>
            <consortium name="The Broad Institute Genomics Platform"/>
            <consortium name="The Broad Institute Genome Sequencing Center for Infectious Disease"/>
            <person name="Wu L."/>
            <person name="Ma J."/>
        </authorList>
    </citation>
    <scope>NUCLEOTIDE SEQUENCE [LARGE SCALE GENOMIC DNA]</scope>
    <source>
        <strain evidence="9">VKM B-3159</strain>
    </source>
</reference>
<evidence type="ECO:0000256" key="1">
    <source>
        <dbReference type="ARBA" id="ARBA00023015"/>
    </source>
</evidence>
<dbReference type="Gene3D" id="1.10.10.10">
    <property type="entry name" value="Winged helix-like DNA-binding domain superfamily/Winged helix DNA-binding domain"/>
    <property type="match status" value="1"/>
</dbReference>
<dbReference type="PANTHER" id="PTHR48111">
    <property type="entry name" value="REGULATOR OF RPOS"/>
    <property type="match status" value="1"/>
</dbReference>
<organism evidence="8 9">
    <name type="scientific">Methylophilus aquaticus</name>
    <dbReference type="NCBI Taxonomy" id="1971610"/>
    <lineage>
        <taxon>Bacteria</taxon>
        <taxon>Pseudomonadati</taxon>
        <taxon>Pseudomonadota</taxon>
        <taxon>Betaproteobacteria</taxon>
        <taxon>Nitrosomonadales</taxon>
        <taxon>Methylophilaceae</taxon>
        <taxon>Methylophilus</taxon>
    </lineage>
</organism>